<evidence type="ECO:0000256" key="1">
    <source>
        <dbReference type="SAM" id="MobiDB-lite"/>
    </source>
</evidence>
<dbReference type="AlphaFoldDB" id="A0AAN8ZFT5"/>
<proteinExistence type="predicted"/>
<name>A0AAN8ZFT5_9MAGN</name>
<gene>
    <name evidence="3" type="ORF">RJ641_035894</name>
</gene>
<comment type="caution">
    <text evidence="3">The sequence shown here is derived from an EMBL/GenBank/DDBJ whole genome shotgun (WGS) entry which is preliminary data.</text>
</comment>
<dbReference type="InterPro" id="IPR044861">
    <property type="entry name" value="IPNS-like_FE2OG_OXY"/>
</dbReference>
<organism evidence="3 4">
    <name type="scientific">Dillenia turbinata</name>
    <dbReference type="NCBI Taxonomy" id="194707"/>
    <lineage>
        <taxon>Eukaryota</taxon>
        <taxon>Viridiplantae</taxon>
        <taxon>Streptophyta</taxon>
        <taxon>Embryophyta</taxon>
        <taxon>Tracheophyta</taxon>
        <taxon>Spermatophyta</taxon>
        <taxon>Magnoliopsida</taxon>
        <taxon>eudicotyledons</taxon>
        <taxon>Gunneridae</taxon>
        <taxon>Pentapetalae</taxon>
        <taxon>Dilleniales</taxon>
        <taxon>Dilleniaceae</taxon>
        <taxon>Dillenia</taxon>
    </lineage>
</organism>
<keyword evidence="4" id="KW-1185">Reference proteome</keyword>
<reference evidence="3 4" key="1">
    <citation type="submission" date="2023-12" db="EMBL/GenBank/DDBJ databases">
        <title>A high-quality genome assembly for Dillenia turbinata (Dilleniales).</title>
        <authorList>
            <person name="Chanderbali A."/>
        </authorList>
    </citation>
    <scope>NUCLEOTIDE SEQUENCE [LARGE SCALE GENOMIC DNA]</scope>
    <source>
        <strain evidence="3">LSX21</strain>
        <tissue evidence="3">Leaf</tissue>
    </source>
</reference>
<feature type="domain" description="Isopenicillin N synthase-like Fe(2+) 2OG dioxygenase" evidence="2">
    <location>
        <begin position="224"/>
        <end position="271"/>
    </location>
</feature>
<evidence type="ECO:0000313" key="4">
    <source>
        <dbReference type="Proteomes" id="UP001370490"/>
    </source>
</evidence>
<feature type="region of interest" description="Disordered" evidence="1">
    <location>
        <begin position="1"/>
        <end position="43"/>
    </location>
</feature>
<protein>
    <recommendedName>
        <fullName evidence="2">Isopenicillin N synthase-like Fe(2+) 2OG dioxygenase domain-containing protein</fullName>
    </recommendedName>
</protein>
<dbReference type="SUPFAM" id="SSF51197">
    <property type="entry name" value="Clavaminate synthase-like"/>
    <property type="match status" value="1"/>
</dbReference>
<dbReference type="InterPro" id="IPR027443">
    <property type="entry name" value="IPNS-like_sf"/>
</dbReference>
<sequence>MASFSAQQQLRTPTPYGTTAAPPPTPSQNHHHHHHSTSASAEDLSRLLHRLPAPSLSLPTRFSLPLFSLSSQNPQPPSQLGYFQLTDHSIPSQLSNSAQSESLSLFSLSKDQKIQFFPQNWPLGYDGDDELSHDLDESFCIDSESETELPLSSLKEFTRALEKVGLQVIDLLSRSVGFDNPLRDDPTQYCSLMWVSSSEGLVGNNKPVFSGKMYPYIVGLQYQLRSQKYSLLSDSGWVTVSPRVDSVLVTIGDIAQVWSNGKLKKVRGRPVPNLGDDNISNKAHTITMTLLVSLPMESTIAPLVPAMLEDEAEDEADHGDEDKVHKRDQERAVFRSFSFEDYAWRVYHERLLLKDPLDRYRV</sequence>
<dbReference type="Proteomes" id="UP001370490">
    <property type="component" value="Unassembled WGS sequence"/>
</dbReference>
<dbReference type="PANTHER" id="PTHR34945">
    <property type="entry name" value="2-OXOGLUTARATE (2OG) AND FE(II)-DEPENDENT OXYGENASE SUPERFAMILY PROTEIN"/>
    <property type="match status" value="1"/>
</dbReference>
<evidence type="ECO:0000259" key="2">
    <source>
        <dbReference type="Pfam" id="PF03171"/>
    </source>
</evidence>
<dbReference type="EMBL" id="JBAMMX010000009">
    <property type="protein sequence ID" value="KAK6933000.1"/>
    <property type="molecule type" value="Genomic_DNA"/>
</dbReference>
<dbReference type="PANTHER" id="PTHR34945:SF2">
    <property type="entry name" value="2-OXOGLUTARATE (2OG) AND FE(II)-DEPENDENT OXYGENASE SUPERFAMILY PROTEIN"/>
    <property type="match status" value="1"/>
</dbReference>
<dbReference type="Gene3D" id="2.60.120.330">
    <property type="entry name" value="B-lactam Antibiotic, Isopenicillin N Synthase, Chain"/>
    <property type="match status" value="2"/>
</dbReference>
<feature type="compositionally biased region" description="Polar residues" evidence="1">
    <location>
        <begin position="1"/>
        <end position="11"/>
    </location>
</feature>
<dbReference type="Pfam" id="PF03171">
    <property type="entry name" value="2OG-FeII_Oxy"/>
    <property type="match status" value="1"/>
</dbReference>
<evidence type="ECO:0000313" key="3">
    <source>
        <dbReference type="EMBL" id="KAK6933000.1"/>
    </source>
</evidence>
<accession>A0AAN8ZFT5</accession>